<dbReference type="EMBL" id="WOWK01000136">
    <property type="protein sequence ID" value="KAF0317170.1"/>
    <property type="molecule type" value="Genomic_DNA"/>
</dbReference>
<evidence type="ECO:0000313" key="4">
    <source>
        <dbReference type="Proteomes" id="UP000434172"/>
    </source>
</evidence>
<keyword evidence="4" id="KW-1185">Reference proteome</keyword>
<evidence type="ECO:0000259" key="2">
    <source>
        <dbReference type="Pfam" id="PF06985"/>
    </source>
</evidence>
<evidence type="ECO:0000313" key="3">
    <source>
        <dbReference type="EMBL" id="KAF0317170.1"/>
    </source>
</evidence>
<sequence>MEAPEQDVVESSLNTSPTGHHHTCGHCTSLLISPSEEDRKRRATVWRNDFQRDMEAVHEAADAGCPFFAWLREHIARSSSPIERLLQVKMKFILNSSRENLANVYRCDLVVRMTDGQRHYLLPMPSLDVESDEGETATEPAVFRTIDGSSDVESGIGQIRRRLAWCLECHKDECRQETEVRPLRFISVGTGDMTSVHITKLSSTGTDPYVALSYCWGSDQFVKTTSLNLSQHEDMVKITSLPKTIQDAIFVTRKLGIGLLWVDSLCVVQDDTESLAKEVQHMADYYANSVLTISAARAKSCHDGFLSRNNKRDTNMLTQ</sequence>
<feature type="domain" description="Heterokaryon incompatibility" evidence="2">
    <location>
        <begin position="209"/>
        <end position="309"/>
    </location>
</feature>
<name>A0A8H3ZMN1_9PEZI</name>
<dbReference type="AlphaFoldDB" id="A0A8H3ZMN1"/>
<dbReference type="Proteomes" id="UP000434172">
    <property type="component" value="Unassembled WGS sequence"/>
</dbReference>
<gene>
    <name evidence="3" type="ORF">GQ607_015595</name>
</gene>
<dbReference type="InterPro" id="IPR010730">
    <property type="entry name" value="HET"/>
</dbReference>
<feature type="region of interest" description="Disordered" evidence="1">
    <location>
        <begin position="1"/>
        <end position="23"/>
    </location>
</feature>
<organism evidence="3 4">
    <name type="scientific">Colletotrichum asianum</name>
    <dbReference type="NCBI Taxonomy" id="702518"/>
    <lineage>
        <taxon>Eukaryota</taxon>
        <taxon>Fungi</taxon>
        <taxon>Dikarya</taxon>
        <taxon>Ascomycota</taxon>
        <taxon>Pezizomycotina</taxon>
        <taxon>Sordariomycetes</taxon>
        <taxon>Hypocreomycetidae</taxon>
        <taxon>Glomerellales</taxon>
        <taxon>Glomerellaceae</taxon>
        <taxon>Colletotrichum</taxon>
        <taxon>Colletotrichum gloeosporioides species complex</taxon>
    </lineage>
</organism>
<protein>
    <submittedName>
        <fullName evidence="3">Tol protein-like protein</fullName>
    </submittedName>
</protein>
<evidence type="ECO:0000256" key="1">
    <source>
        <dbReference type="SAM" id="MobiDB-lite"/>
    </source>
</evidence>
<dbReference type="PANTHER" id="PTHR33112">
    <property type="entry name" value="DOMAIN PROTEIN, PUTATIVE-RELATED"/>
    <property type="match status" value="1"/>
</dbReference>
<dbReference type="PANTHER" id="PTHR33112:SF16">
    <property type="entry name" value="HETEROKARYON INCOMPATIBILITY DOMAIN-CONTAINING PROTEIN"/>
    <property type="match status" value="1"/>
</dbReference>
<accession>A0A8H3ZMN1</accession>
<proteinExistence type="predicted"/>
<comment type="caution">
    <text evidence="3">The sequence shown here is derived from an EMBL/GenBank/DDBJ whole genome shotgun (WGS) entry which is preliminary data.</text>
</comment>
<dbReference type="Pfam" id="PF06985">
    <property type="entry name" value="HET"/>
    <property type="match status" value="1"/>
</dbReference>
<reference evidence="3 4" key="1">
    <citation type="submission" date="2019-12" db="EMBL/GenBank/DDBJ databases">
        <title>A genome sequence resource for the geographically widespread anthracnose pathogen Colletotrichum asianum.</title>
        <authorList>
            <person name="Meng Y."/>
        </authorList>
    </citation>
    <scope>NUCLEOTIDE SEQUENCE [LARGE SCALE GENOMIC DNA]</scope>
    <source>
        <strain evidence="3 4">ICMP 18580</strain>
    </source>
</reference>
<dbReference type="OrthoDB" id="5125733at2759"/>